<dbReference type="PROSITE" id="PS50071">
    <property type="entry name" value="HOMEOBOX_2"/>
    <property type="match status" value="1"/>
</dbReference>
<dbReference type="SMART" id="SM00389">
    <property type="entry name" value="HOX"/>
    <property type="match status" value="1"/>
</dbReference>
<organism evidence="10 11">
    <name type="scientific">Tigriopus californicus</name>
    <name type="common">Marine copepod</name>
    <dbReference type="NCBI Taxonomy" id="6832"/>
    <lineage>
        <taxon>Eukaryota</taxon>
        <taxon>Metazoa</taxon>
        <taxon>Ecdysozoa</taxon>
        <taxon>Arthropoda</taxon>
        <taxon>Crustacea</taxon>
        <taxon>Multicrustacea</taxon>
        <taxon>Hexanauplia</taxon>
        <taxon>Copepoda</taxon>
        <taxon>Harpacticoida</taxon>
        <taxon>Harpacticidae</taxon>
        <taxon>Tigriopus</taxon>
    </lineage>
</organism>
<feature type="compositionally biased region" description="Low complexity" evidence="8">
    <location>
        <begin position="209"/>
        <end position="226"/>
    </location>
</feature>
<keyword evidence="3 6" id="KW-0371">Homeobox</keyword>
<dbReference type="InterPro" id="IPR017970">
    <property type="entry name" value="Homeobox_CS"/>
</dbReference>
<dbReference type="InterPro" id="IPR000047">
    <property type="entry name" value="HTH_motif"/>
</dbReference>
<dbReference type="GO" id="GO:0043565">
    <property type="term" value="F:sequence-specific DNA binding"/>
    <property type="evidence" value="ECO:0007669"/>
    <property type="project" value="TreeGrafter"/>
</dbReference>
<evidence type="ECO:0000256" key="6">
    <source>
        <dbReference type="PROSITE-ProRule" id="PRU00108"/>
    </source>
</evidence>
<dbReference type="CDD" id="cd00086">
    <property type="entry name" value="homeodomain"/>
    <property type="match status" value="1"/>
</dbReference>
<dbReference type="PANTHER" id="PTHR46808">
    <property type="entry name" value="H2.0-LIKE HOMEOBOX PROTEIN"/>
    <property type="match status" value="1"/>
</dbReference>
<gene>
    <name evidence="10" type="ORF">TCAL_06748</name>
</gene>
<dbReference type="PANTHER" id="PTHR46808:SF1">
    <property type="entry name" value="H2.0-LIKE HOMEOBOX PROTEIN"/>
    <property type="match status" value="1"/>
</dbReference>
<dbReference type="SUPFAM" id="SSF46689">
    <property type="entry name" value="Homeodomain-like"/>
    <property type="match status" value="1"/>
</dbReference>
<keyword evidence="4 6" id="KW-0539">Nucleus</keyword>
<evidence type="ECO:0000256" key="1">
    <source>
        <dbReference type="ARBA" id="ARBA00004123"/>
    </source>
</evidence>
<evidence type="ECO:0000313" key="11">
    <source>
        <dbReference type="Proteomes" id="UP000318571"/>
    </source>
</evidence>
<dbReference type="Proteomes" id="UP000318571">
    <property type="component" value="Chromosome 11"/>
</dbReference>
<keyword evidence="11" id="KW-1185">Reference proteome</keyword>
<name>A0A553PKQ3_TIGCA</name>
<protein>
    <recommendedName>
        <fullName evidence="9">Homeobox domain-containing protein</fullName>
    </recommendedName>
</protein>
<evidence type="ECO:0000256" key="4">
    <source>
        <dbReference type="ARBA" id="ARBA00023242"/>
    </source>
</evidence>
<feature type="compositionally biased region" description="Polar residues" evidence="8">
    <location>
        <begin position="236"/>
        <end position="254"/>
    </location>
</feature>
<evidence type="ECO:0000256" key="7">
    <source>
        <dbReference type="RuleBase" id="RU000682"/>
    </source>
</evidence>
<reference evidence="10 11" key="1">
    <citation type="journal article" date="2018" name="Nat. Ecol. Evol.">
        <title>Genomic signatures of mitonuclear coevolution across populations of Tigriopus californicus.</title>
        <authorList>
            <person name="Barreto F.S."/>
            <person name="Watson E.T."/>
            <person name="Lima T.G."/>
            <person name="Willett C.S."/>
            <person name="Edmands S."/>
            <person name="Li W."/>
            <person name="Burton R.S."/>
        </authorList>
    </citation>
    <scope>NUCLEOTIDE SEQUENCE [LARGE SCALE GENOMIC DNA]</scope>
    <source>
        <strain evidence="10 11">San Diego</strain>
    </source>
</reference>
<evidence type="ECO:0000259" key="9">
    <source>
        <dbReference type="PROSITE" id="PS50071"/>
    </source>
</evidence>
<dbReference type="Pfam" id="PF00046">
    <property type="entry name" value="Homeodomain"/>
    <property type="match status" value="1"/>
</dbReference>
<feature type="compositionally biased region" description="Basic and acidic residues" evidence="8">
    <location>
        <begin position="195"/>
        <end position="208"/>
    </location>
</feature>
<comment type="similarity">
    <text evidence="5">Belongs to the H2.0 homeobox family.</text>
</comment>
<comment type="subcellular location">
    <subcellularLocation>
        <location evidence="1 6 7">Nucleus</location>
    </subcellularLocation>
</comment>
<feature type="DNA-binding region" description="Homeobox" evidence="6">
    <location>
        <begin position="138"/>
        <end position="197"/>
    </location>
</feature>
<dbReference type="AlphaFoldDB" id="A0A553PKQ3"/>
<evidence type="ECO:0000256" key="3">
    <source>
        <dbReference type="ARBA" id="ARBA00023155"/>
    </source>
</evidence>
<evidence type="ECO:0000256" key="8">
    <source>
        <dbReference type="SAM" id="MobiDB-lite"/>
    </source>
</evidence>
<dbReference type="STRING" id="6832.A0A553PKQ3"/>
<dbReference type="InterPro" id="IPR020479">
    <property type="entry name" value="HD_metazoa"/>
</dbReference>
<evidence type="ECO:0000256" key="2">
    <source>
        <dbReference type="ARBA" id="ARBA00023125"/>
    </source>
</evidence>
<keyword evidence="2 6" id="KW-0238">DNA-binding</keyword>
<proteinExistence type="inferred from homology"/>
<dbReference type="Gene3D" id="1.10.10.60">
    <property type="entry name" value="Homeodomain-like"/>
    <property type="match status" value="1"/>
</dbReference>
<dbReference type="InterPro" id="IPR009057">
    <property type="entry name" value="Homeodomain-like_sf"/>
</dbReference>
<feature type="region of interest" description="Disordered" evidence="8">
    <location>
        <begin position="195"/>
        <end position="265"/>
    </location>
</feature>
<dbReference type="PRINTS" id="PR00031">
    <property type="entry name" value="HTHREPRESSR"/>
</dbReference>
<dbReference type="PRINTS" id="PR00024">
    <property type="entry name" value="HOMEOBOX"/>
</dbReference>
<sequence>MRSLFRCQSSPIDFTSDLGMTQRLNFVPETMSDLTVTDGNQSEDRRVSLLPSLNSMNSVTSLRNGRPSERSRLNFGIDALLSKRTHSFEVPHSFATSSLISSHPVHHPRFGPDLFPAFHRHPYAMLHPHLTGVGKRKKSWTRAVFSNLQRKGLEKRFQMQKYITKPDRRQLAASLGLTDAQVKVWFQNRRMKWRHQESKERREQERQAHANAASSSSNPPGALSSPTLRASPTIGAESSTDLRPTSEYFSNTHLSSGDSSDDDDDFMVEKQPAVVQSTTPHALLASSLNRGPIMTMMKADSTVKRGRSPDLDIKVD</sequence>
<dbReference type="EMBL" id="VCGU01000003">
    <property type="protein sequence ID" value="TRY78243.1"/>
    <property type="molecule type" value="Genomic_DNA"/>
</dbReference>
<dbReference type="GO" id="GO:0005634">
    <property type="term" value="C:nucleus"/>
    <property type="evidence" value="ECO:0007669"/>
    <property type="project" value="UniProtKB-SubCell"/>
</dbReference>
<accession>A0A553PKQ3</accession>
<evidence type="ECO:0000256" key="5">
    <source>
        <dbReference type="ARBA" id="ARBA00038504"/>
    </source>
</evidence>
<dbReference type="InterPro" id="IPR001356">
    <property type="entry name" value="HD"/>
</dbReference>
<dbReference type="InterPro" id="IPR052497">
    <property type="entry name" value="H2.0_Homeobox_TF"/>
</dbReference>
<comment type="caution">
    <text evidence="10">The sequence shown here is derived from an EMBL/GenBank/DDBJ whole genome shotgun (WGS) entry which is preliminary data.</text>
</comment>
<evidence type="ECO:0000313" key="10">
    <source>
        <dbReference type="EMBL" id="TRY78243.1"/>
    </source>
</evidence>
<dbReference type="GO" id="GO:0000981">
    <property type="term" value="F:DNA-binding transcription factor activity, RNA polymerase II-specific"/>
    <property type="evidence" value="ECO:0007669"/>
    <property type="project" value="InterPro"/>
</dbReference>
<dbReference type="PROSITE" id="PS00027">
    <property type="entry name" value="HOMEOBOX_1"/>
    <property type="match status" value="1"/>
</dbReference>
<feature type="domain" description="Homeobox" evidence="9">
    <location>
        <begin position="136"/>
        <end position="196"/>
    </location>
</feature>